<comment type="subunit">
    <text evidence="3 7">Homodecamer; pentamer of dimers.</text>
</comment>
<dbReference type="GO" id="GO:0005737">
    <property type="term" value="C:cytoplasm"/>
    <property type="evidence" value="ECO:0007669"/>
    <property type="project" value="UniProtKB-SubCell"/>
</dbReference>
<comment type="caution">
    <text evidence="11">The sequence shown here is derived from an EMBL/GenBank/DDBJ whole genome shotgun (WGS) entry which is preliminary data.</text>
</comment>
<evidence type="ECO:0000256" key="3">
    <source>
        <dbReference type="ARBA" id="ARBA00011424"/>
    </source>
</evidence>
<feature type="binding site" evidence="7 10">
    <location>
        <position position="47"/>
    </location>
    <ligand>
        <name>Mg(2+)</name>
        <dbReference type="ChEBI" id="CHEBI:18420"/>
    </ligand>
</feature>
<dbReference type="GO" id="GO:0003864">
    <property type="term" value="F:3-methyl-2-oxobutanoate hydroxymethyltransferase activity"/>
    <property type="evidence" value="ECO:0007669"/>
    <property type="project" value="UniProtKB-UniRule"/>
</dbReference>
<dbReference type="Proteomes" id="UP000234639">
    <property type="component" value="Unassembled WGS sequence"/>
</dbReference>
<organism evidence="11 12">
    <name type="scientific">Campylobacter ureolyticus</name>
    <dbReference type="NCBI Taxonomy" id="827"/>
    <lineage>
        <taxon>Bacteria</taxon>
        <taxon>Pseudomonadati</taxon>
        <taxon>Campylobacterota</taxon>
        <taxon>Epsilonproteobacteria</taxon>
        <taxon>Campylobacterales</taxon>
        <taxon>Campylobacteraceae</taxon>
        <taxon>Campylobacter</taxon>
    </lineage>
</organism>
<feature type="binding site" evidence="7 9">
    <location>
        <begin position="47"/>
        <end position="48"/>
    </location>
    <ligand>
        <name>3-methyl-2-oxobutanoate</name>
        <dbReference type="ChEBI" id="CHEBI:11851"/>
    </ligand>
</feature>
<keyword evidence="11" id="KW-0489">Methyltransferase</keyword>
<dbReference type="InterPro" id="IPR015813">
    <property type="entry name" value="Pyrv/PenolPyrv_kinase-like_dom"/>
</dbReference>
<dbReference type="UniPathway" id="UPA00028">
    <property type="reaction ID" value="UER00003"/>
</dbReference>
<dbReference type="FunFam" id="3.20.20.60:FF:000003">
    <property type="entry name" value="3-methyl-2-oxobutanoate hydroxymethyltransferase"/>
    <property type="match status" value="1"/>
</dbReference>
<comment type="similarity">
    <text evidence="2 7">Belongs to the PanB family.</text>
</comment>
<dbReference type="Gene3D" id="3.20.20.60">
    <property type="entry name" value="Phosphoenolpyruvate-binding domains"/>
    <property type="match status" value="1"/>
</dbReference>
<evidence type="ECO:0000256" key="5">
    <source>
        <dbReference type="ARBA" id="ARBA00022679"/>
    </source>
</evidence>
<dbReference type="PANTHER" id="PTHR20881:SF0">
    <property type="entry name" value="3-METHYL-2-OXOBUTANOATE HYDROXYMETHYLTRANSFERASE"/>
    <property type="match status" value="1"/>
</dbReference>
<comment type="cofactor">
    <cofactor evidence="7 10">
        <name>Mg(2+)</name>
        <dbReference type="ChEBI" id="CHEBI:18420"/>
    </cofactor>
    <text evidence="7 10">Binds 1 Mg(2+) ion per subunit.</text>
</comment>
<feature type="binding site" evidence="7 10">
    <location>
        <position position="86"/>
    </location>
    <ligand>
        <name>Mg(2+)</name>
        <dbReference type="ChEBI" id="CHEBI:18420"/>
    </ligand>
</feature>
<comment type="function">
    <text evidence="6 7">Catalyzes the reversible reaction in which hydroxymethyl group from 5,10-methylenetetrahydrofolate is transferred onto alpha-ketoisovalerate to form ketopantoate.</text>
</comment>
<dbReference type="NCBIfam" id="TIGR00222">
    <property type="entry name" value="panB"/>
    <property type="match status" value="1"/>
</dbReference>
<dbReference type="CDD" id="cd06557">
    <property type="entry name" value="KPHMT-like"/>
    <property type="match status" value="1"/>
</dbReference>
<dbReference type="GO" id="GO:0000287">
    <property type="term" value="F:magnesium ion binding"/>
    <property type="evidence" value="ECO:0007669"/>
    <property type="project" value="TreeGrafter"/>
</dbReference>
<keyword evidence="4 7" id="KW-0566">Pantothenate biosynthesis</keyword>
<feature type="binding site" evidence="7 10">
    <location>
        <position position="117"/>
    </location>
    <ligand>
        <name>Mg(2+)</name>
        <dbReference type="ChEBI" id="CHEBI:18420"/>
    </ligand>
</feature>
<protein>
    <recommendedName>
        <fullName evidence="7">3-methyl-2-oxobutanoate hydroxymethyltransferase</fullName>
        <ecNumber evidence="7">2.1.2.11</ecNumber>
    </recommendedName>
    <alternativeName>
        <fullName evidence="7">Ketopantoate hydroxymethyltransferase</fullName>
        <shortName evidence="7">KPHMT</shortName>
    </alternativeName>
</protein>
<sequence>MDKHEKKITINYLKSQKGKSKLTMITAYDALFANIFDGFVDMILIGDSLEMNFNGRDDTLKATMQNMIYHTKAVCRGAKTSYIIADMPFGSIKDEKSALKNAILFYKKTKADAVKIEANTIPLSTIKTIVNNGIAVVAHIGLTPQNSRDEGGYHVKAKEENEAKMLIQKAIDLENVGASILVVEGTIASVAEKITQSVKIPVIGIGAGNKTDGQVLVFSDAFGFYDKFKPKFVKRFLNGKELVQNALFEYINEVKSGKFPDQEHSYNG</sequence>
<dbReference type="NCBIfam" id="NF001452">
    <property type="entry name" value="PRK00311.1"/>
    <property type="match status" value="1"/>
</dbReference>
<dbReference type="InterPro" id="IPR040442">
    <property type="entry name" value="Pyrv_kinase-like_dom_sf"/>
</dbReference>
<dbReference type="PANTHER" id="PTHR20881">
    <property type="entry name" value="3-METHYL-2-OXOBUTANOATE HYDROXYMETHYLTRANSFERASE"/>
    <property type="match status" value="1"/>
</dbReference>
<evidence type="ECO:0000256" key="6">
    <source>
        <dbReference type="ARBA" id="ARBA00056497"/>
    </source>
</evidence>
<evidence type="ECO:0000313" key="12">
    <source>
        <dbReference type="Proteomes" id="UP000234639"/>
    </source>
</evidence>
<dbReference type="SUPFAM" id="SSF51621">
    <property type="entry name" value="Phosphoenolpyruvate/pyruvate domain"/>
    <property type="match status" value="1"/>
</dbReference>
<feature type="binding site" evidence="7 9">
    <location>
        <position position="115"/>
    </location>
    <ligand>
        <name>3-methyl-2-oxobutanoate</name>
        <dbReference type="ChEBI" id="CHEBI:11851"/>
    </ligand>
</feature>
<accession>A0A2I1NCQ6</accession>
<dbReference type="GO" id="GO:0015940">
    <property type="term" value="P:pantothenate biosynthetic process"/>
    <property type="evidence" value="ECO:0007669"/>
    <property type="project" value="UniProtKB-UniRule"/>
</dbReference>
<keyword evidence="7" id="KW-0963">Cytoplasm</keyword>
<feature type="binding site" evidence="7 9">
    <location>
        <position position="86"/>
    </location>
    <ligand>
        <name>3-methyl-2-oxobutanoate</name>
        <dbReference type="ChEBI" id="CHEBI:11851"/>
    </ligand>
</feature>
<dbReference type="InterPro" id="IPR003700">
    <property type="entry name" value="Pantoate_hydroxy_MeTrfase"/>
</dbReference>
<reference evidence="11 12" key="1">
    <citation type="submission" date="2017-12" db="EMBL/GenBank/DDBJ databases">
        <title>Phylogenetic diversity of female urinary microbiome.</title>
        <authorList>
            <person name="Thomas-White K."/>
            <person name="Wolfe A.J."/>
        </authorList>
    </citation>
    <scope>NUCLEOTIDE SEQUENCE [LARGE SCALE GENOMIC DNA]</scope>
    <source>
        <strain evidence="11 12">UMB0112</strain>
    </source>
</reference>
<feature type="active site" description="Proton acceptor" evidence="7 8">
    <location>
        <position position="184"/>
    </location>
</feature>
<comment type="pathway">
    <text evidence="1 7">Cofactor biosynthesis; (R)-pantothenate biosynthesis; (R)-pantoate from 3-methyl-2-oxobutanoate: step 1/2.</text>
</comment>
<name>A0A2I1NCQ6_9BACT</name>
<proteinExistence type="inferred from homology"/>
<keyword evidence="7 10" id="KW-0479">Metal-binding</keyword>
<dbReference type="GO" id="GO:0032259">
    <property type="term" value="P:methylation"/>
    <property type="evidence" value="ECO:0007669"/>
    <property type="project" value="UniProtKB-KW"/>
</dbReference>
<evidence type="ECO:0000256" key="9">
    <source>
        <dbReference type="PIRSR" id="PIRSR000388-2"/>
    </source>
</evidence>
<keyword evidence="5 7" id="KW-0808">Transferase</keyword>
<evidence type="ECO:0000313" key="11">
    <source>
        <dbReference type="EMBL" id="PKZ30132.1"/>
    </source>
</evidence>
<comment type="subcellular location">
    <subcellularLocation>
        <location evidence="7">Cytoplasm</location>
    </subcellularLocation>
</comment>
<gene>
    <name evidence="7 11" type="primary">panB</name>
    <name evidence="11" type="ORF">CYJ41_01440</name>
</gene>
<dbReference type="EMBL" id="PKHU01000001">
    <property type="protein sequence ID" value="PKZ30132.1"/>
    <property type="molecule type" value="Genomic_DNA"/>
</dbReference>
<evidence type="ECO:0000256" key="10">
    <source>
        <dbReference type="PIRSR" id="PIRSR000388-3"/>
    </source>
</evidence>
<evidence type="ECO:0000256" key="1">
    <source>
        <dbReference type="ARBA" id="ARBA00005033"/>
    </source>
</evidence>
<dbReference type="PIRSF" id="PIRSF000388">
    <property type="entry name" value="Pantoate_hydroxy_MeTrfase"/>
    <property type="match status" value="1"/>
</dbReference>
<dbReference type="RefSeq" id="WP_101636600.1">
    <property type="nucleotide sequence ID" value="NZ_JAPXGL010000001.1"/>
</dbReference>
<comment type="catalytic activity">
    <reaction evidence="7">
        <text>(6R)-5,10-methylene-5,6,7,8-tetrahydrofolate + 3-methyl-2-oxobutanoate + H2O = 2-dehydropantoate + (6S)-5,6,7,8-tetrahydrofolate</text>
        <dbReference type="Rhea" id="RHEA:11824"/>
        <dbReference type="ChEBI" id="CHEBI:11561"/>
        <dbReference type="ChEBI" id="CHEBI:11851"/>
        <dbReference type="ChEBI" id="CHEBI:15377"/>
        <dbReference type="ChEBI" id="CHEBI:15636"/>
        <dbReference type="ChEBI" id="CHEBI:57453"/>
        <dbReference type="EC" id="2.1.2.11"/>
    </reaction>
</comment>
<dbReference type="HAMAP" id="MF_00156">
    <property type="entry name" value="PanB"/>
    <property type="match status" value="1"/>
</dbReference>
<evidence type="ECO:0000256" key="8">
    <source>
        <dbReference type="PIRSR" id="PIRSR000388-1"/>
    </source>
</evidence>
<evidence type="ECO:0000256" key="2">
    <source>
        <dbReference type="ARBA" id="ARBA00008676"/>
    </source>
</evidence>
<dbReference type="EC" id="2.1.2.11" evidence="7"/>
<dbReference type="GO" id="GO:0008168">
    <property type="term" value="F:methyltransferase activity"/>
    <property type="evidence" value="ECO:0007669"/>
    <property type="project" value="UniProtKB-KW"/>
</dbReference>
<evidence type="ECO:0000256" key="7">
    <source>
        <dbReference type="HAMAP-Rule" id="MF_00156"/>
    </source>
</evidence>
<evidence type="ECO:0000256" key="4">
    <source>
        <dbReference type="ARBA" id="ARBA00022655"/>
    </source>
</evidence>
<keyword evidence="7 10" id="KW-0460">Magnesium</keyword>
<dbReference type="AlphaFoldDB" id="A0A2I1NCQ6"/>
<dbReference type="Pfam" id="PF02548">
    <property type="entry name" value="Pantoate_transf"/>
    <property type="match status" value="1"/>
</dbReference>